<dbReference type="PROSITE" id="PS50894">
    <property type="entry name" value="HPT"/>
    <property type="match status" value="1"/>
</dbReference>
<dbReference type="InterPro" id="IPR000700">
    <property type="entry name" value="PAS-assoc_C"/>
</dbReference>
<keyword evidence="7" id="KW-0547">Nucleotide-binding</keyword>
<feature type="domain" description="PAC" evidence="18">
    <location>
        <begin position="524"/>
        <end position="577"/>
    </location>
</feature>
<evidence type="ECO:0000256" key="11">
    <source>
        <dbReference type="ARBA" id="ARBA00023136"/>
    </source>
</evidence>
<evidence type="ECO:0000259" key="16">
    <source>
        <dbReference type="PROSITE" id="PS50110"/>
    </source>
</evidence>
<dbReference type="CDD" id="cd17546">
    <property type="entry name" value="REC_hyHK_CKI1_RcsC-like"/>
    <property type="match status" value="1"/>
</dbReference>
<dbReference type="SMART" id="SM00091">
    <property type="entry name" value="PAS"/>
    <property type="match status" value="2"/>
</dbReference>
<dbReference type="Gene3D" id="3.30.565.10">
    <property type="entry name" value="Histidine kinase-like ATPase, C-terminal domain"/>
    <property type="match status" value="1"/>
</dbReference>
<protein>
    <recommendedName>
        <fullName evidence="3">histidine kinase</fullName>
        <ecNumber evidence="3">2.7.13.3</ecNumber>
    </recommendedName>
</protein>
<feature type="domain" description="Response regulatory" evidence="16">
    <location>
        <begin position="995"/>
        <end position="1111"/>
    </location>
</feature>
<evidence type="ECO:0000256" key="2">
    <source>
        <dbReference type="ARBA" id="ARBA00004651"/>
    </source>
</evidence>
<evidence type="ECO:0000256" key="4">
    <source>
        <dbReference type="ARBA" id="ARBA00022475"/>
    </source>
</evidence>
<accession>A0ABY7AIC5</accession>
<dbReference type="InterPro" id="IPR011006">
    <property type="entry name" value="CheY-like_superfamily"/>
</dbReference>
<evidence type="ECO:0000256" key="1">
    <source>
        <dbReference type="ARBA" id="ARBA00000085"/>
    </source>
</evidence>
<dbReference type="RefSeq" id="WP_268073565.1">
    <property type="nucleotide sequence ID" value="NZ_CP109965.1"/>
</dbReference>
<evidence type="ECO:0000256" key="13">
    <source>
        <dbReference type="PROSITE-ProRule" id="PRU00169"/>
    </source>
</evidence>
<dbReference type="PRINTS" id="PR00344">
    <property type="entry name" value="BCTRLSENSOR"/>
</dbReference>
<dbReference type="Gene3D" id="3.30.450.20">
    <property type="entry name" value="PAS domain"/>
    <property type="match status" value="1"/>
</dbReference>
<dbReference type="PROSITE" id="PS50109">
    <property type="entry name" value="HIS_KIN"/>
    <property type="match status" value="1"/>
</dbReference>
<dbReference type="InterPro" id="IPR000014">
    <property type="entry name" value="PAS"/>
</dbReference>
<dbReference type="InterPro" id="IPR036641">
    <property type="entry name" value="HPT_dom_sf"/>
</dbReference>
<dbReference type="InterPro" id="IPR036890">
    <property type="entry name" value="HATPase_C_sf"/>
</dbReference>
<evidence type="ECO:0000256" key="6">
    <source>
        <dbReference type="ARBA" id="ARBA00022692"/>
    </source>
</evidence>
<evidence type="ECO:0000313" key="20">
    <source>
        <dbReference type="EMBL" id="WAJ69350.1"/>
    </source>
</evidence>
<organism evidence="20 21">
    <name type="scientific">Catenovulum adriaticum</name>
    <dbReference type="NCBI Taxonomy" id="2984846"/>
    <lineage>
        <taxon>Bacteria</taxon>
        <taxon>Pseudomonadati</taxon>
        <taxon>Pseudomonadota</taxon>
        <taxon>Gammaproteobacteria</taxon>
        <taxon>Alteromonadales</taxon>
        <taxon>Alteromonadaceae</taxon>
        <taxon>Catenovulum</taxon>
    </lineage>
</organism>
<dbReference type="EC" id="2.7.13.3" evidence="3"/>
<evidence type="ECO:0000256" key="14">
    <source>
        <dbReference type="SAM" id="Phobius"/>
    </source>
</evidence>
<dbReference type="InterPro" id="IPR005467">
    <property type="entry name" value="His_kinase_dom"/>
</dbReference>
<dbReference type="SUPFAM" id="SSF52172">
    <property type="entry name" value="CheY-like"/>
    <property type="match status" value="2"/>
</dbReference>
<dbReference type="SMART" id="SM00086">
    <property type="entry name" value="PAC"/>
    <property type="match status" value="1"/>
</dbReference>
<evidence type="ECO:0000256" key="7">
    <source>
        <dbReference type="ARBA" id="ARBA00022741"/>
    </source>
</evidence>
<keyword evidence="4" id="KW-1003">Cell membrane</keyword>
<dbReference type="SUPFAM" id="SSF47384">
    <property type="entry name" value="Homodimeric domain of signal transducing histidine kinase"/>
    <property type="match status" value="1"/>
</dbReference>
<feature type="domain" description="PAS" evidence="17">
    <location>
        <begin position="448"/>
        <end position="520"/>
    </location>
</feature>
<sequence>MSFTILYFAFYQYLQPKEPKKSDLESAAVQVNQQLTSKIQRQLDNLTQVIQISNLPHSIRFINNEDASAQFQALSQVFKTQTHKNYVQTAIKYQNQFWSDQKNSNQALNHHLNQYLNKLANINLAAKPHLIIESNQLVLISPVFSPNSAIQAQPTSRNPDNNLGYLALILKPEWLIQNTGFYLTNNQKNIIAAPNSIQTSEPNFNHQFKFAPKLAELTPTTNWQLVSATTVSKPTYAEKQFGLVIFISILIIGTIALLPSRMLWLYSNAIQQLTNHVLALNRNDKLATPSFKNFPREFHPLIKAFDSLKKRLVRKNARIQTQKKQLNRALNIAKIGTFELHCDTLKLYCSDTLVDIFSLSETPKYTDLFTVLPEPYAELISEALEKLIQPSSKHQAEFFNCHLRPDQKTEQHLHIRFEKLKIDNHSIILGCVNDISEIKNTEHNLAHSLERLAYAQEATNDGIWDWDIVNNQVYISARWRQMLGYQANELDSSLETLQALIHPIDTDKVLASTNELLEGKASSFVQEFRMKHKSGEYIWILCRAKVFASDQDNKPLRMIGSNTDITHRKQTEHKLTVLNDELEQRVEQRTKQLELSNLALTDAKDKAEQANKIKSEFLANMSHEIRTPLNAIIGLTNLISKSQLDAEQRNRINNIHLASDNLLSIINDILDFSKIEAGKLKIERIQFNLADIITGVSHLLAHKAHQKGLEFIVNVEPNVPFSLVGDPNRLNQILLNLVSNAIKFTEQGEIELLVRLKTCSDLNARIEFAVTDTGIGLTQEQQINLFKSFTQADNSTSRKYGGTGLGLTICRQLCQLMQGEITVNSQVNQGATFSFELPFSLNNILQPIYQFDQLIYPEYPVLLIEPNPKLSQLVSQNLATFGYTTLTCDNIQVALSNLNNQSEFKLVIVDYDKMNEQPGLFEQLRNTLACEHAYFVIQHNSVKPSALPKMERAENINKPLHIWDLYRLISQSDQTSDVQIASSTPNQTTKGVSLDILVVEDNEINQEVAKALLTYHGFKITLADNGKQALEKLSKQDFALILMDIQMPEMDGYQATREIRKIEQYKRLPIIAMTANAMPEDKEKCIENGMNDHVAKPINEADLLSTISNWLGQNFTSQSGNKSTNTSNATASELNQTVEDSALTAAPYANLSYTLNQFSGNHELTQKMLKRFVEDNQNSDQKINTFIESQQNHNAQQLIHSIKGVSGNLGLQKLHLACKHFENALTQNPNQQSNNAIEYWSAQYSNVLHETINQLNQQMLAQSNQKTPDQQQESIDFDEVLPHLTALKQKLEQDEFITQADTQTIQSLSQALEVKDLYQSLIHQLEIFDNEAAIDTLQQLIQYCQQQD</sequence>
<dbReference type="InterPro" id="IPR008207">
    <property type="entry name" value="Sig_transdc_His_kin_Hpt_dom"/>
</dbReference>
<feature type="domain" description="Histidine kinase" evidence="15">
    <location>
        <begin position="620"/>
        <end position="841"/>
    </location>
</feature>
<comment type="subcellular location">
    <subcellularLocation>
        <location evidence="2">Cell membrane</location>
        <topology evidence="2">Multi-pass membrane protein</topology>
    </subcellularLocation>
</comment>
<dbReference type="InterPro" id="IPR004358">
    <property type="entry name" value="Sig_transdc_His_kin-like_C"/>
</dbReference>
<dbReference type="Pfam" id="PF00072">
    <property type="entry name" value="Response_reg"/>
    <property type="match status" value="1"/>
</dbReference>
<evidence type="ECO:0000256" key="10">
    <source>
        <dbReference type="ARBA" id="ARBA00023012"/>
    </source>
</evidence>
<gene>
    <name evidence="20" type="ORF">OLW01_09145</name>
</gene>
<dbReference type="Pfam" id="PF01627">
    <property type="entry name" value="Hpt"/>
    <property type="match status" value="1"/>
</dbReference>
<dbReference type="SUPFAM" id="SSF55785">
    <property type="entry name" value="PYP-like sensor domain (PAS domain)"/>
    <property type="match status" value="1"/>
</dbReference>
<dbReference type="SUPFAM" id="SSF55874">
    <property type="entry name" value="ATPase domain of HSP90 chaperone/DNA topoisomerase II/histidine kinase"/>
    <property type="match status" value="1"/>
</dbReference>
<dbReference type="InterPro" id="IPR001610">
    <property type="entry name" value="PAC"/>
</dbReference>
<dbReference type="SUPFAM" id="SSF47226">
    <property type="entry name" value="Histidine-containing phosphotransfer domain, HPT domain"/>
    <property type="match status" value="1"/>
</dbReference>
<evidence type="ECO:0000256" key="3">
    <source>
        <dbReference type="ARBA" id="ARBA00012438"/>
    </source>
</evidence>
<keyword evidence="10" id="KW-0902">Two-component regulatory system</keyword>
<dbReference type="PROSITE" id="PS50110">
    <property type="entry name" value="RESPONSE_REGULATORY"/>
    <property type="match status" value="1"/>
</dbReference>
<keyword evidence="6 14" id="KW-0812">Transmembrane</keyword>
<proteinExistence type="predicted"/>
<dbReference type="Gene3D" id="1.10.287.130">
    <property type="match status" value="1"/>
</dbReference>
<dbReference type="InterPro" id="IPR001789">
    <property type="entry name" value="Sig_transdc_resp-reg_receiver"/>
</dbReference>
<keyword evidence="9 14" id="KW-1133">Transmembrane helix</keyword>
<feature type="modified residue" description="Phosphohistidine" evidence="12">
    <location>
        <position position="1200"/>
    </location>
</feature>
<dbReference type="InterPro" id="IPR003661">
    <property type="entry name" value="HisK_dim/P_dom"/>
</dbReference>
<dbReference type="Pfam" id="PF08447">
    <property type="entry name" value="PAS_3"/>
    <property type="match status" value="1"/>
</dbReference>
<dbReference type="PROSITE" id="PS50112">
    <property type="entry name" value="PAS"/>
    <property type="match status" value="1"/>
</dbReference>
<evidence type="ECO:0000256" key="5">
    <source>
        <dbReference type="ARBA" id="ARBA00022553"/>
    </source>
</evidence>
<dbReference type="Proteomes" id="UP001163726">
    <property type="component" value="Chromosome"/>
</dbReference>
<keyword evidence="11 14" id="KW-0472">Membrane</keyword>
<evidence type="ECO:0000256" key="12">
    <source>
        <dbReference type="PROSITE-ProRule" id="PRU00110"/>
    </source>
</evidence>
<feature type="domain" description="HPt" evidence="19">
    <location>
        <begin position="1161"/>
        <end position="1262"/>
    </location>
</feature>
<dbReference type="EMBL" id="CP109965">
    <property type="protein sequence ID" value="WAJ69350.1"/>
    <property type="molecule type" value="Genomic_DNA"/>
</dbReference>
<dbReference type="CDD" id="cd00130">
    <property type="entry name" value="PAS"/>
    <property type="match status" value="1"/>
</dbReference>
<keyword evidence="21" id="KW-1185">Reference proteome</keyword>
<evidence type="ECO:0000256" key="9">
    <source>
        <dbReference type="ARBA" id="ARBA00022989"/>
    </source>
</evidence>
<evidence type="ECO:0000313" key="21">
    <source>
        <dbReference type="Proteomes" id="UP001163726"/>
    </source>
</evidence>
<dbReference type="CDD" id="cd00082">
    <property type="entry name" value="HisKA"/>
    <property type="match status" value="1"/>
</dbReference>
<evidence type="ECO:0000259" key="18">
    <source>
        <dbReference type="PROSITE" id="PS50113"/>
    </source>
</evidence>
<dbReference type="SMART" id="SM00387">
    <property type="entry name" value="HATPase_c"/>
    <property type="match status" value="1"/>
</dbReference>
<evidence type="ECO:0000259" key="17">
    <source>
        <dbReference type="PROSITE" id="PS50112"/>
    </source>
</evidence>
<dbReference type="PANTHER" id="PTHR45339:SF1">
    <property type="entry name" value="HYBRID SIGNAL TRANSDUCTION HISTIDINE KINASE J"/>
    <property type="match status" value="1"/>
</dbReference>
<dbReference type="SMART" id="SM00388">
    <property type="entry name" value="HisKA"/>
    <property type="match status" value="1"/>
</dbReference>
<dbReference type="Pfam" id="PF02518">
    <property type="entry name" value="HATPase_c"/>
    <property type="match status" value="1"/>
</dbReference>
<keyword evidence="5 13" id="KW-0597">Phosphoprotein</keyword>
<dbReference type="Gene3D" id="1.20.120.160">
    <property type="entry name" value="HPT domain"/>
    <property type="match status" value="1"/>
</dbReference>
<dbReference type="Gene3D" id="3.40.50.2300">
    <property type="match status" value="2"/>
</dbReference>
<evidence type="ECO:0000256" key="8">
    <source>
        <dbReference type="ARBA" id="ARBA00022840"/>
    </source>
</evidence>
<evidence type="ECO:0000259" key="19">
    <source>
        <dbReference type="PROSITE" id="PS50894"/>
    </source>
</evidence>
<dbReference type="InterPro" id="IPR035965">
    <property type="entry name" value="PAS-like_dom_sf"/>
</dbReference>
<dbReference type="NCBIfam" id="TIGR00229">
    <property type="entry name" value="sensory_box"/>
    <property type="match status" value="1"/>
</dbReference>
<evidence type="ECO:0000259" key="15">
    <source>
        <dbReference type="PROSITE" id="PS50109"/>
    </source>
</evidence>
<dbReference type="CDD" id="cd16922">
    <property type="entry name" value="HATPase_EvgS-ArcB-TorS-like"/>
    <property type="match status" value="1"/>
</dbReference>
<dbReference type="SMART" id="SM00073">
    <property type="entry name" value="HPT"/>
    <property type="match status" value="1"/>
</dbReference>
<dbReference type="InterPro" id="IPR003594">
    <property type="entry name" value="HATPase_dom"/>
</dbReference>
<dbReference type="PROSITE" id="PS50113">
    <property type="entry name" value="PAC"/>
    <property type="match status" value="1"/>
</dbReference>
<comment type="catalytic activity">
    <reaction evidence="1">
        <text>ATP + protein L-histidine = ADP + protein N-phospho-L-histidine.</text>
        <dbReference type="EC" id="2.7.13.3"/>
    </reaction>
</comment>
<dbReference type="InterPro" id="IPR036097">
    <property type="entry name" value="HisK_dim/P_sf"/>
</dbReference>
<feature type="transmembrane region" description="Helical" evidence="14">
    <location>
        <begin position="241"/>
        <end position="266"/>
    </location>
</feature>
<dbReference type="Pfam" id="PF00512">
    <property type="entry name" value="HisKA"/>
    <property type="match status" value="1"/>
</dbReference>
<reference evidence="20" key="1">
    <citation type="submission" date="2022-10" db="EMBL/GenBank/DDBJ databases">
        <title>Catenovulum adriacola sp. nov. isolated in the Harbour of Susak.</title>
        <authorList>
            <person name="Schoch T."/>
            <person name="Reich S.J."/>
            <person name="Stoeferle S."/>
            <person name="Flaiz M."/>
            <person name="Kazda M."/>
            <person name="Riedel C.U."/>
            <person name="Duerre P."/>
        </authorList>
    </citation>
    <scope>NUCLEOTIDE SEQUENCE</scope>
    <source>
        <strain evidence="20">TS8</strain>
    </source>
</reference>
<dbReference type="SMART" id="SM00448">
    <property type="entry name" value="REC"/>
    <property type="match status" value="1"/>
</dbReference>
<dbReference type="InterPro" id="IPR013655">
    <property type="entry name" value="PAS_fold_3"/>
</dbReference>
<dbReference type="PANTHER" id="PTHR45339">
    <property type="entry name" value="HYBRID SIGNAL TRANSDUCTION HISTIDINE KINASE J"/>
    <property type="match status" value="1"/>
</dbReference>
<name>A0ABY7AIC5_9ALTE</name>
<keyword evidence="8" id="KW-0067">ATP-binding</keyword>
<feature type="modified residue" description="4-aspartylphosphate" evidence="13">
    <location>
        <position position="1044"/>
    </location>
</feature>